<dbReference type="InterPro" id="IPR050358">
    <property type="entry name" value="RSE1/DDB1/CFT1"/>
</dbReference>
<dbReference type="Pfam" id="PF10433">
    <property type="entry name" value="Beta-prop_RSE1_1st"/>
    <property type="match status" value="1"/>
</dbReference>
<keyword evidence="7" id="KW-1185">Reference proteome</keyword>
<dbReference type="Proteomes" id="UP000829999">
    <property type="component" value="Chromosome 8"/>
</dbReference>
<dbReference type="Pfam" id="PF03178">
    <property type="entry name" value="CPSF_A"/>
    <property type="match status" value="1"/>
</dbReference>
<dbReference type="FunFam" id="2.130.10.10:FF:000081">
    <property type="entry name" value="DNA damage-binding protein 1"/>
    <property type="match status" value="1"/>
</dbReference>
<feature type="domain" description="RSE1/DDB1/CPSF1 C-terminal" evidence="4">
    <location>
        <begin position="787"/>
        <end position="1095"/>
    </location>
</feature>
<feature type="domain" description="RSE1/DDB1/CPSF1 first beta-propeller" evidence="5">
    <location>
        <begin position="16"/>
        <end position="354"/>
    </location>
</feature>
<dbReference type="InterPro" id="IPR015943">
    <property type="entry name" value="WD40/YVTN_repeat-like_dom_sf"/>
</dbReference>
<name>A0A9R0DQB9_SPOFR</name>
<dbReference type="Gene3D" id="1.10.150.910">
    <property type="match status" value="1"/>
</dbReference>
<proteinExistence type="inferred from homology"/>
<dbReference type="RefSeq" id="XP_050551426.1">
    <property type="nucleotide sequence ID" value="XM_050695469.1"/>
</dbReference>
<dbReference type="FunFam" id="1.10.150.910:FF:000003">
    <property type="entry name" value="DNA damage-binding protein 1a"/>
    <property type="match status" value="1"/>
</dbReference>
<comment type="subcellular location">
    <subcellularLocation>
        <location evidence="1">Nucleus</location>
    </subcellularLocation>
</comment>
<gene>
    <name evidence="8" type="primary">LOC118275635</name>
</gene>
<evidence type="ECO:0000259" key="5">
    <source>
        <dbReference type="Pfam" id="PF10433"/>
    </source>
</evidence>
<dbReference type="GO" id="GO:0005634">
    <property type="term" value="C:nucleus"/>
    <property type="evidence" value="ECO:0007669"/>
    <property type="project" value="UniProtKB-SubCell"/>
</dbReference>
<organism evidence="7 8">
    <name type="scientific">Spodoptera frugiperda</name>
    <name type="common">Fall armyworm</name>
    <dbReference type="NCBI Taxonomy" id="7108"/>
    <lineage>
        <taxon>Eukaryota</taxon>
        <taxon>Metazoa</taxon>
        <taxon>Ecdysozoa</taxon>
        <taxon>Arthropoda</taxon>
        <taxon>Hexapoda</taxon>
        <taxon>Insecta</taxon>
        <taxon>Pterygota</taxon>
        <taxon>Neoptera</taxon>
        <taxon>Endopterygota</taxon>
        <taxon>Lepidoptera</taxon>
        <taxon>Glossata</taxon>
        <taxon>Ditrysia</taxon>
        <taxon>Noctuoidea</taxon>
        <taxon>Noctuidae</taxon>
        <taxon>Amphipyrinae</taxon>
        <taxon>Spodoptera</taxon>
    </lineage>
</organism>
<comment type="similarity">
    <text evidence="2">Belongs to the DDB1 family.</text>
</comment>
<accession>A0A9R0DQB9</accession>
<dbReference type="InterPro" id="IPR058543">
    <property type="entry name" value="Beta-prop_RSE1/DDB1/CPSF1_2nd"/>
</dbReference>
<keyword evidence="3" id="KW-0539">Nucleus</keyword>
<protein>
    <submittedName>
        <fullName evidence="8">DNA damage-binding protein 1</fullName>
    </submittedName>
</protein>
<feature type="domain" description="RSE1/DDB1/CPSF1 second beta-propeller" evidence="6">
    <location>
        <begin position="397"/>
        <end position="703"/>
    </location>
</feature>
<dbReference type="CTD" id="41611"/>
<evidence type="ECO:0000259" key="4">
    <source>
        <dbReference type="Pfam" id="PF03178"/>
    </source>
</evidence>
<evidence type="ECO:0000313" key="7">
    <source>
        <dbReference type="Proteomes" id="UP000829999"/>
    </source>
</evidence>
<dbReference type="Gene3D" id="2.130.10.10">
    <property type="entry name" value="YVTN repeat-like/Quinoprotein amine dehydrogenase"/>
    <property type="match status" value="3"/>
</dbReference>
<dbReference type="AlphaFoldDB" id="A0A9R0DQB9"/>
<reference evidence="8" key="1">
    <citation type="submission" date="2025-08" db="UniProtKB">
        <authorList>
            <consortium name="RefSeq"/>
        </authorList>
    </citation>
    <scope>IDENTIFICATION</scope>
    <source>
        <tissue evidence="8">Whole larval tissue</tissue>
    </source>
</reference>
<evidence type="ECO:0000313" key="8">
    <source>
        <dbReference type="RefSeq" id="XP_050551426.1"/>
    </source>
</evidence>
<dbReference type="Pfam" id="PF23726">
    <property type="entry name" value="Beta-prop_RSE1_2nd"/>
    <property type="match status" value="1"/>
</dbReference>
<evidence type="ECO:0000256" key="3">
    <source>
        <dbReference type="ARBA" id="ARBA00023242"/>
    </source>
</evidence>
<evidence type="ECO:0000256" key="2">
    <source>
        <dbReference type="ARBA" id="ARBA00007453"/>
    </source>
</evidence>
<sequence length="1136" mass="125133">MAYNYVVTAQKPTAVISCVTGNFTSPTDLNLLVAKVSRLEMYLVTPEGLRPMKEVGLYGRVAKMKMFRPPYENKDLVFILTARYNAMILEWRTTASGELEVVTRAHGNVSDRIGKPSENGILAVIDPQARVIGLRLYDGLFKIIPLDKDSTELKAASLRLDELNVYDVEFLHGCSNPTIILIHQDLNGRHIKTHEINLREKEFMKIPWKQDNVETEASILIPVPSPLGGAIVIGQESIVYHDGQSYVAVAPPQIKLTPINCYCRVDGRGLRYLLGDIAGRLFMLLLELQEKMDGTQAVKDLKVELLGDIPIPECMTYLDNGVVFIGSRLGDSALVRLSASRDEASQYVQPMESFTSLAPIVDMCVVDLERQGQNQLITCSGAFKMGSLRIIRNGIGIQEQASIDLPGIKGMWALTLAENSTYHDTLVLAFVGQTRVLTLNGEEVEETEIKGFVADRQTFFTGNVCHNQLIQVTDEGIRLIGRSPSGWKLSAEWVVSGARGLSVVACGPATVVAAAGPRVYLVAIQDGALELKAEVCMEEEVACLDLGPGGDEALLGVGLWTDISVRVLKLPDLRPLHTEKLSGEIIPRSLLICVLEGVCYLLCALGDGSMFYFTVDQETGVLTNKKKVTLGTQPTVLRSFRSLSTTNIFACSDRPTVIFSSNHKLVFSNVNLKEVTHMCSLNAQAYPDSLALATDSTVTIGTIDEIQKLHIRTVPLGETPRRIAYQEASQTFGVITMRVDKLEWSAGGGSAAVAVRSCASTAAACVSGAPAAQPKHAPNALDLEVHNLLILDNHTFEVLHAHQLMTNEFAMSLVSCKLGDDPNHYYALGTALLNPEESEPKQGRILLFHWSEGKLVQIAEKEIKGGCYTLVEFNGKLLATINSTVRLFEWTSEKELRLECSHFNNIVALYLKVKGDFILVGDLMRSMSLLQYKQMEGSFEEIARDYSPNWMTAIEILDDDTFLGAENSFNLFVCQKDSAATTDEERQQMSYMGQFHLGDMVNVMRAGSLVAQHADSAAPVHNPVLLATVTGSICLVVQLAPELYEFLHQLEERLTHTIKSVGKVPHSFWRSFNTDIKTEPAEGFIDGDLIESFLDLSREMQQETVQGLQIDDGGGMMRDATVDDLIKIVEDLTRIH</sequence>
<dbReference type="InterPro" id="IPR004871">
    <property type="entry name" value="RSE1/DDB1/CPSF1_C"/>
</dbReference>
<evidence type="ECO:0000256" key="1">
    <source>
        <dbReference type="ARBA" id="ARBA00004123"/>
    </source>
</evidence>
<dbReference type="InterPro" id="IPR018846">
    <property type="entry name" value="Beta-prop_RSE1/DDB1/CPSF1_1st"/>
</dbReference>
<dbReference type="OrthoDB" id="433457at2759"/>
<evidence type="ECO:0000259" key="6">
    <source>
        <dbReference type="Pfam" id="PF23726"/>
    </source>
</evidence>
<dbReference type="GeneID" id="118275635"/>
<dbReference type="PANTHER" id="PTHR10644">
    <property type="entry name" value="DNA REPAIR/RNA PROCESSING CPSF FAMILY"/>
    <property type="match status" value="1"/>
</dbReference>
<dbReference type="FunFam" id="2.130.10.10:FF:000070">
    <property type="entry name" value="DNA damage-binding protein 1"/>
    <property type="match status" value="1"/>
</dbReference>
<dbReference type="GO" id="GO:0003676">
    <property type="term" value="F:nucleic acid binding"/>
    <property type="evidence" value="ECO:0007669"/>
    <property type="project" value="InterPro"/>
</dbReference>